<sequence length="403" mass="47117">MRSFEFLTFFALLVIAKCNEQECTIDSKESCSENDTHQKYKKEINEKYNKYLAAVTNAEQEFVECNRTNCGCFSNVIARDLKPFQEKGISHELINAAKVSGATLYQIIKGRLYRETDCMFPSRCAGIEHFILKVIDKLPDMELIINTRDYPQSSKYYGNMLPVFSFSKTPEYFDILYPAWSFWEGGPAISLYPRGLGRWDQHRVTINEASEKYPWEEKESLAFFRGSRTSSERDNLILLSRNEPSLVDAQYTKNQAWKSDKDTLDAPPAKELSLEEHCKYKYLFNYRGVAASFRHKHLFLCRSLVFHVGNEWTEFYYKAMKPWIHYIPVPKDANQRELKDLILFAKENDGLAKKIANHGRDFIWGKLQLSDITCYWKKLLSSYAKLLSYRPTLDKNLVEIKKK</sequence>
<dbReference type="GO" id="GO:0045747">
    <property type="term" value="P:positive regulation of Notch signaling pathway"/>
    <property type="evidence" value="ECO:0007669"/>
    <property type="project" value="TreeGrafter"/>
</dbReference>
<feature type="signal peptide" evidence="7">
    <location>
        <begin position="1"/>
        <end position="20"/>
    </location>
</feature>
<gene>
    <name evidence="10" type="primary">LOC107271816</name>
</gene>
<keyword evidence="9" id="KW-1185">Reference proteome</keyword>
<proteinExistence type="inferred from homology"/>
<comment type="similarity">
    <text evidence="3">Belongs to the glycosyltransferase 90 family.</text>
</comment>
<dbReference type="RefSeq" id="XP_015603736.1">
    <property type="nucleotide sequence ID" value="XM_015748250.2"/>
</dbReference>
<dbReference type="PANTHER" id="PTHR12203:SF35">
    <property type="entry name" value="PROTEIN O-GLUCOSYLTRANSFERASE 1"/>
    <property type="match status" value="1"/>
</dbReference>
<dbReference type="AlphaFoldDB" id="A0AAJ7C7C5"/>
<organism evidence="9 10">
    <name type="scientific">Cephus cinctus</name>
    <name type="common">Wheat stem sawfly</name>
    <dbReference type="NCBI Taxonomy" id="211228"/>
    <lineage>
        <taxon>Eukaryota</taxon>
        <taxon>Metazoa</taxon>
        <taxon>Ecdysozoa</taxon>
        <taxon>Arthropoda</taxon>
        <taxon>Hexapoda</taxon>
        <taxon>Insecta</taxon>
        <taxon>Pterygota</taxon>
        <taxon>Neoptera</taxon>
        <taxon>Endopterygota</taxon>
        <taxon>Hymenoptera</taxon>
        <taxon>Cephoidea</taxon>
        <taxon>Cephidae</taxon>
        <taxon>Cephus</taxon>
    </lineage>
</organism>
<evidence type="ECO:0000256" key="7">
    <source>
        <dbReference type="SAM" id="SignalP"/>
    </source>
</evidence>
<evidence type="ECO:0000259" key="8">
    <source>
        <dbReference type="SMART" id="SM00672"/>
    </source>
</evidence>
<evidence type="ECO:0000256" key="2">
    <source>
        <dbReference type="ARBA" id="ARBA00004922"/>
    </source>
</evidence>
<keyword evidence="4" id="KW-0328">Glycosyltransferase</keyword>
<dbReference type="InterPro" id="IPR051091">
    <property type="entry name" value="O-Glucosyltr/Glycosyltrsf_90"/>
</dbReference>
<dbReference type="GO" id="GO:0006493">
    <property type="term" value="P:protein O-linked glycosylation"/>
    <property type="evidence" value="ECO:0007669"/>
    <property type="project" value="TreeGrafter"/>
</dbReference>
<protein>
    <submittedName>
        <fullName evidence="10">O-glucosyltransferase rumi homolog</fullName>
    </submittedName>
</protein>
<comment type="subcellular location">
    <subcellularLocation>
        <location evidence="1">Endoplasmic reticulum lumen</location>
    </subcellularLocation>
</comment>
<evidence type="ECO:0000313" key="10">
    <source>
        <dbReference type="RefSeq" id="XP_015603736.1"/>
    </source>
</evidence>
<dbReference type="KEGG" id="ccin:107271816"/>
<dbReference type="SMART" id="SM00672">
    <property type="entry name" value="CAP10"/>
    <property type="match status" value="1"/>
</dbReference>
<reference evidence="10" key="1">
    <citation type="submission" date="2025-08" db="UniProtKB">
        <authorList>
            <consortium name="RefSeq"/>
        </authorList>
    </citation>
    <scope>IDENTIFICATION</scope>
</reference>
<feature type="chain" id="PRO_5042572461" evidence="7">
    <location>
        <begin position="21"/>
        <end position="403"/>
    </location>
</feature>
<dbReference type="GeneID" id="107271816"/>
<evidence type="ECO:0000313" key="9">
    <source>
        <dbReference type="Proteomes" id="UP000694920"/>
    </source>
</evidence>
<evidence type="ECO:0000256" key="4">
    <source>
        <dbReference type="ARBA" id="ARBA00022676"/>
    </source>
</evidence>
<evidence type="ECO:0000256" key="3">
    <source>
        <dbReference type="ARBA" id="ARBA00010118"/>
    </source>
</evidence>
<evidence type="ECO:0000256" key="6">
    <source>
        <dbReference type="ARBA" id="ARBA00045690"/>
    </source>
</evidence>
<dbReference type="Pfam" id="PF05686">
    <property type="entry name" value="Glyco_transf_90"/>
    <property type="match status" value="1"/>
</dbReference>
<dbReference type="PANTHER" id="PTHR12203">
    <property type="entry name" value="KDEL LYS-ASP-GLU-LEU CONTAINING - RELATED"/>
    <property type="match status" value="1"/>
</dbReference>
<keyword evidence="5" id="KW-0808">Transferase</keyword>
<dbReference type="Proteomes" id="UP000694920">
    <property type="component" value="Unplaced"/>
</dbReference>
<dbReference type="GO" id="GO:0035251">
    <property type="term" value="F:UDP-glucosyltransferase activity"/>
    <property type="evidence" value="ECO:0007669"/>
    <property type="project" value="TreeGrafter"/>
</dbReference>
<name>A0AAJ7C7C5_CEPCN</name>
<evidence type="ECO:0000256" key="1">
    <source>
        <dbReference type="ARBA" id="ARBA00004319"/>
    </source>
</evidence>
<dbReference type="GO" id="GO:0035252">
    <property type="term" value="F:UDP-xylosyltransferase activity"/>
    <property type="evidence" value="ECO:0007669"/>
    <property type="project" value="TreeGrafter"/>
</dbReference>
<feature type="domain" description="Glycosyl transferase CAP10" evidence="8">
    <location>
        <begin position="137"/>
        <end position="390"/>
    </location>
</feature>
<dbReference type="GO" id="GO:0005788">
    <property type="term" value="C:endoplasmic reticulum lumen"/>
    <property type="evidence" value="ECO:0007669"/>
    <property type="project" value="UniProtKB-SubCell"/>
</dbReference>
<dbReference type="InterPro" id="IPR006598">
    <property type="entry name" value="CAP10"/>
</dbReference>
<accession>A0AAJ7C7C5</accession>
<comment type="function">
    <text evidence="6">Protein O-glucosyltransferase. Catalyzes the reaction that attaches glucose through an O-glycosidic linkage to a conserved serine residue found in the consensus sequence C-X-S-X-[PA]-C in epidermal growth factor-like repeats. Regulates Notch signaling by glucosylating Notch in the ER, glucosylation is required for the correct folding and cleavage of Notch.</text>
</comment>
<keyword evidence="7" id="KW-0732">Signal</keyword>
<evidence type="ECO:0000256" key="5">
    <source>
        <dbReference type="ARBA" id="ARBA00022679"/>
    </source>
</evidence>
<comment type="pathway">
    <text evidence="2">Protein modification; protein glycosylation.</text>
</comment>